<protein>
    <submittedName>
        <fullName evidence="1">Uncharacterized protein</fullName>
    </submittedName>
</protein>
<reference evidence="1" key="2">
    <citation type="journal article" date="2015" name="Data Brief">
        <title>Shoot transcriptome of the giant reed, Arundo donax.</title>
        <authorList>
            <person name="Barrero R.A."/>
            <person name="Guerrero F.D."/>
            <person name="Moolhuijzen P."/>
            <person name="Goolsby J.A."/>
            <person name="Tidwell J."/>
            <person name="Bellgard S.E."/>
            <person name="Bellgard M.I."/>
        </authorList>
    </citation>
    <scope>NUCLEOTIDE SEQUENCE</scope>
    <source>
        <tissue evidence="1">Shoot tissue taken approximately 20 cm above the soil surface</tissue>
    </source>
</reference>
<accession>A0A0A9GZ89</accession>
<dbReference type="EMBL" id="GBRH01169995">
    <property type="protein sequence ID" value="JAE27901.1"/>
    <property type="molecule type" value="Transcribed_RNA"/>
</dbReference>
<name>A0A0A9GZ89_ARUDO</name>
<dbReference type="AlphaFoldDB" id="A0A0A9GZ89"/>
<sequence>MLRNTVIASSGARHGRMLPAVLNFLEMEAAHRRSTFATPHNVQAAMSCVVTKEPSLLMVPGAAAALPPMALAFALRQQQYAQLQRAAALGQGALEVRRWC</sequence>
<organism evidence="1">
    <name type="scientific">Arundo donax</name>
    <name type="common">Giant reed</name>
    <name type="synonym">Donax arundinaceus</name>
    <dbReference type="NCBI Taxonomy" id="35708"/>
    <lineage>
        <taxon>Eukaryota</taxon>
        <taxon>Viridiplantae</taxon>
        <taxon>Streptophyta</taxon>
        <taxon>Embryophyta</taxon>
        <taxon>Tracheophyta</taxon>
        <taxon>Spermatophyta</taxon>
        <taxon>Magnoliopsida</taxon>
        <taxon>Liliopsida</taxon>
        <taxon>Poales</taxon>
        <taxon>Poaceae</taxon>
        <taxon>PACMAD clade</taxon>
        <taxon>Arundinoideae</taxon>
        <taxon>Arundineae</taxon>
        <taxon>Arundo</taxon>
    </lineage>
</organism>
<reference evidence="1" key="1">
    <citation type="submission" date="2014-09" db="EMBL/GenBank/DDBJ databases">
        <authorList>
            <person name="Magalhaes I.L.F."/>
            <person name="Oliveira U."/>
            <person name="Santos F.R."/>
            <person name="Vidigal T.H.D.A."/>
            <person name="Brescovit A.D."/>
            <person name="Santos A.J."/>
        </authorList>
    </citation>
    <scope>NUCLEOTIDE SEQUENCE</scope>
    <source>
        <tissue evidence="1">Shoot tissue taken approximately 20 cm above the soil surface</tissue>
    </source>
</reference>
<proteinExistence type="predicted"/>
<evidence type="ECO:0000313" key="1">
    <source>
        <dbReference type="EMBL" id="JAE27901.1"/>
    </source>
</evidence>